<dbReference type="GO" id="GO:0000723">
    <property type="term" value="P:telomere maintenance"/>
    <property type="evidence" value="ECO:0007669"/>
    <property type="project" value="InterPro"/>
</dbReference>
<keyword evidence="9" id="KW-0378">Hydrolase</keyword>
<evidence type="ECO:0000256" key="15">
    <source>
        <dbReference type="ARBA" id="ARBA00023204"/>
    </source>
</evidence>
<dbReference type="EMBL" id="CR382134">
    <property type="protein sequence ID" value="CAG85021.2"/>
    <property type="molecule type" value="Genomic_DNA"/>
</dbReference>
<dbReference type="eggNOG" id="KOG2326">
    <property type="taxonomic scope" value="Eukaryota"/>
</dbReference>
<dbReference type="SUPFAM" id="SSF100939">
    <property type="entry name" value="SPOC domain-like"/>
    <property type="match status" value="1"/>
</dbReference>
<keyword evidence="11" id="KW-0067">ATP-binding</keyword>
<name>Q6BXN4_DEBHA</name>
<dbReference type="Gene3D" id="3.40.50.410">
    <property type="entry name" value="von Willebrand factor, type A domain"/>
    <property type="match status" value="1"/>
</dbReference>
<evidence type="ECO:0000256" key="8">
    <source>
        <dbReference type="ARBA" id="ARBA00022763"/>
    </source>
</evidence>
<dbReference type="KEGG" id="dha:DEHA2B01584g"/>
<evidence type="ECO:0000256" key="13">
    <source>
        <dbReference type="ARBA" id="ARBA00023125"/>
    </source>
</evidence>
<evidence type="ECO:0000256" key="3">
    <source>
        <dbReference type="ARBA" id="ARBA00007726"/>
    </source>
</evidence>
<dbReference type="PANTHER" id="PTHR12604">
    <property type="entry name" value="KU AUTOANTIGEN DNA HELICASE"/>
    <property type="match status" value="1"/>
</dbReference>
<accession>Q6BXN4</accession>
<evidence type="ECO:0000313" key="20">
    <source>
        <dbReference type="EMBL" id="CAG85021.2"/>
    </source>
</evidence>
<dbReference type="SUPFAM" id="SSF53300">
    <property type="entry name" value="vWA-like"/>
    <property type="match status" value="1"/>
</dbReference>
<evidence type="ECO:0000256" key="10">
    <source>
        <dbReference type="ARBA" id="ARBA00022806"/>
    </source>
</evidence>
<keyword evidence="8" id="KW-0227">DNA damage</keyword>
<dbReference type="FunCoup" id="Q6BXN4">
    <property type="interactions" value="158"/>
</dbReference>
<evidence type="ECO:0000256" key="14">
    <source>
        <dbReference type="ARBA" id="ARBA00023172"/>
    </source>
</evidence>
<dbReference type="OrthoDB" id="30826at2759"/>
<feature type="region of interest" description="Disordered" evidence="18">
    <location>
        <begin position="305"/>
        <end position="336"/>
    </location>
</feature>
<dbReference type="VEuPathDB" id="FungiDB:DEHA2B01584g"/>
<dbReference type="InterPro" id="IPR024193">
    <property type="entry name" value="Ku80"/>
</dbReference>
<comment type="similarity">
    <text evidence="3">Belongs to the ku80 family.</text>
</comment>
<organism evidence="20 21">
    <name type="scientific">Debaryomyces hansenii (strain ATCC 36239 / CBS 767 / BCRC 21394 / JCM 1990 / NBRC 0083 / IGC 2968)</name>
    <name type="common">Yeast</name>
    <name type="synonym">Torulaspora hansenii</name>
    <dbReference type="NCBI Taxonomy" id="284592"/>
    <lineage>
        <taxon>Eukaryota</taxon>
        <taxon>Fungi</taxon>
        <taxon>Dikarya</taxon>
        <taxon>Ascomycota</taxon>
        <taxon>Saccharomycotina</taxon>
        <taxon>Pichiomycetes</taxon>
        <taxon>Debaryomycetaceae</taxon>
        <taxon>Debaryomyces</taxon>
    </lineage>
</organism>
<evidence type="ECO:0000256" key="6">
    <source>
        <dbReference type="ARBA" id="ARBA00022454"/>
    </source>
</evidence>
<dbReference type="InterPro" id="IPR005161">
    <property type="entry name" value="Ku_N"/>
</dbReference>
<dbReference type="InterPro" id="IPR036465">
    <property type="entry name" value="vWFA_dom_sf"/>
</dbReference>
<dbReference type="RefSeq" id="XP_457035.2">
    <property type="nucleotide sequence ID" value="XM_457035.1"/>
</dbReference>
<evidence type="ECO:0000256" key="12">
    <source>
        <dbReference type="ARBA" id="ARBA00022895"/>
    </source>
</evidence>
<dbReference type="STRING" id="284592.Q6BXN4"/>
<keyword evidence="14" id="KW-0233">DNA recombination</keyword>
<dbReference type="InterPro" id="IPR016194">
    <property type="entry name" value="SPOC-like_C_dom_sf"/>
</dbReference>
<dbReference type="GO" id="GO:0006303">
    <property type="term" value="P:double-strand break repair via nonhomologous end joining"/>
    <property type="evidence" value="ECO:0007669"/>
    <property type="project" value="InterPro"/>
</dbReference>
<dbReference type="AlphaFoldDB" id="Q6BXN4"/>
<dbReference type="PANTHER" id="PTHR12604:SF4">
    <property type="entry name" value="X-RAY REPAIR CROSS-COMPLEMENTING PROTEIN 5"/>
    <property type="match status" value="1"/>
</dbReference>
<dbReference type="GO" id="GO:0006310">
    <property type="term" value="P:DNA recombination"/>
    <property type="evidence" value="ECO:0007669"/>
    <property type="project" value="UniProtKB-KW"/>
</dbReference>
<feature type="domain" description="Ku" evidence="19">
    <location>
        <begin position="337"/>
        <end position="480"/>
    </location>
</feature>
<dbReference type="GO" id="GO:0003684">
    <property type="term" value="F:damaged DNA binding"/>
    <property type="evidence" value="ECO:0007669"/>
    <property type="project" value="InterPro"/>
</dbReference>
<dbReference type="OMA" id="DIRGFMD"/>
<dbReference type="HOGENOM" id="CLU_023247_0_0_1"/>
<dbReference type="GO" id="GO:0043564">
    <property type="term" value="C:Ku70:Ku80 complex"/>
    <property type="evidence" value="ECO:0007669"/>
    <property type="project" value="InterPro"/>
</dbReference>
<evidence type="ECO:0000256" key="17">
    <source>
        <dbReference type="ARBA" id="ARBA00031847"/>
    </source>
</evidence>
<dbReference type="Pfam" id="PF03731">
    <property type="entry name" value="Ku_N"/>
    <property type="match status" value="1"/>
</dbReference>
<dbReference type="GO" id="GO:0042162">
    <property type="term" value="F:telomeric DNA binding"/>
    <property type="evidence" value="ECO:0007669"/>
    <property type="project" value="InterPro"/>
</dbReference>
<dbReference type="CDD" id="cd00873">
    <property type="entry name" value="KU80"/>
    <property type="match status" value="1"/>
</dbReference>
<feature type="region of interest" description="Disordered" evidence="18">
    <location>
        <begin position="487"/>
        <end position="516"/>
    </location>
</feature>
<proteinExistence type="inferred from homology"/>
<evidence type="ECO:0000256" key="16">
    <source>
        <dbReference type="ARBA" id="ARBA00023242"/>
    </source>
</evidence>
<evidence type="ECO:0000256" key="11">
    <source>
        <dbReference type="ARBA" id="ARBA00022840"/>
    </source>
</evidence>
<keyword evidence="7" id="KW-0547">Nucleotide-binding</keyword>
<evidence type="ECO:0000256" key="4">
    <source>
        <dbReference type="ARBA" id="ARBA00012551"/>
    </source>
</evidence>
<keyword evidence="12" id="KW-0779">Telomere</keyword>
<dbReference type="GO" id="GO:0016787">
    <property type="term" value="F:hydrolase activity"/>
    <property type="evidence" value="ECO:0007669"/>
    <property type="project" value="UniProtKB-KW"/>
</dbReference>
<dbReference type="GO" id="GO:0003690">
    <property type="term" value="F:double-stranded DNA binding"/>
    <property type="evidence" value="ECO:0007669"/>
    <property type="project" value="TreeGrafter"/>
</dbReference>
<dbReference type="Pfam" id="PF02735">
    <property type="entry name" value="Ku"/>
    <property type="match status" value="1"/>
</dbReference>
<protein>
    <recommendedName>
        <fullName evidence="5">ATP-dependent DNA helicase II subunit 2</fullName>
        <ecNumber evidence="4">3.6.4.12</ecNumber>
    </recommendedName>
    <alternativeName>
        <fullName evidence="17">ATP-dependent DNA helicase II subunit Ku80</fullName>
    </alternativeName>
</protein>
<gene>
    <name evidence="20" type="ordered locus">DEHA2B01584g</name>
</gene>
<keyword evidence="13" id="KW-0238">DNA-binding</keyword>
<evidence type="ECO:0000256" key="9">
    <source>
        <dbReference type="ARBA" id="ARBA00022801"/>
    </source>
</evidence>
<evidence type="ECO:0000256" key="7">
    <source>
        <dbReference type="ARBA" id="ARBA00022741"/>
    </source>
</evidence>
<dbReference type="EC" id="3.6.4.12" evidence="4"/>
<evidence type="ECO:0000259" key="19">
    <source>
        <dbReference type="SMART" id="SM00559"/>
    </source>
</evidence>
<keyword evidence="6" id="KW-0158">Chromosome</keyword>
<dbReference type="GO" id="GO:0005524">
    <property type="term" value="F:ATP binding"/>
    <property type="evidence" value="ECO:0007669"/>
    <property type="project" value="UniProtKB-KW"/>
</dbReference>
<keyword evidence="16" id="KW-0539">Nucleus</keyword>
<evidence type="ECO:0000256" key="18">
    <source>
        <dbReference type="SAM" id="MobiDB-lite"/>
    </source>
</evidence>
<dbReference type="GO" id="GO:0003678">
    <property type="term" value="F:DNA helicase activity"/>
    <property type="evidence" value="ECO:0007669"/>
    <property type="project" value="UniProtKB-EC"/>
</dbReference>
<sequence length="723" mass="81574">MASKEVTTFIVDLSPSMANKSNGRNISDLEYGLKYFYDIVTNKILRGRKTDYISVITCHSNRTENPFSSEDSFKNIEVVSNKIAPTYDDLRKYKELLCPNKTEITEDEGDCFESMLVGIGLLKDTQKLKFVRNVVVITNAESKIKSFETKVADATRNAINEMNINVVLNGIDFDVDGLKYPDKSPEKAKNESGWASVFHTYKTSEVYTTAQIVESILHNPPLKKVKPMRAFKGQLRFGSDHCNQNENSDYAPELDQTCISLNVELYPALKAEKLASGHQYTIDPANGSVDKTKYVKDYFIKSVSSKDEDGKDDDEEVQKRRYDDDDDDEDKDGDLETVSIDANEWTDGFKYSNYDLLTLDEDLLNSAKLASDPGMDILGFIKMDDLPYAYLTGESYYLLPEVSCSYKNLVGFNGLCQSLVDLEGLALIRYVQKPNDEIKVCILIPSKIKVNESFVYAFILVRLPFREDEKIGKFPLLTSIMTTSGKSFTSNTDSPDENPIKQENDEESSNETNLPNAATNSLMESFILSRDLDTKGKNKDNESNDSDTFFVENNKVTLSNDSLISFPKLSHFGVSSRLLVSSPAIHKFNLNIKKIIIKSLEDGNLHEYLNNPNFIRDNLISNENDNSGPSTNLFNLSNVLKINSTTNDEWLTDVNKNSKNVAKKLIKELDTKYVKQEVEAKKKRKMLNNNNLNDIFMMKNAQGNYGAGEGEYEALPDINDLLN</sequence>
<dbReference type="Gene3D" id="2.40.290.10">
    <property type="match status" value="1"/>
</dbReference>
<evidence type="ECO:0000256" key="2">
    <source>
        <dbReference type="ARBA" id="ARBA00004574"/>
    </source>
</evidence>
<keyword evidence="10" id="KW-0347">Helicase</keyword>
<dbReference type="SMART" id="SM00559">
    <property type="entry name" value="Ku78"/>
    <property type="match status" value="1"/>
</dbReference>
<evidence type="ECO:0000256" key="1">
    <source>
        <dbReference type="ARBA" id="ARBA00004123"/>
    </source>
</evidence>
<evidence type="ECO:0000256" key="5">
    <source>
        <dbReference type="ARBA" id="ARBA00021792"/>
    </source>
</evidence>
<feature type="compositionally biased region" description="Acidic residues" evidence="18">
    <location>
        <begin position="324"/>
        <end position="335"/>
    </location>
</feature>
<keyword evidence="21" id="KW-1185">Reference proteome</keyword>
<dbReference type="GeneID" id="2913188"/>
<keyword evidence="15" id="KW-0234">DNA repair</keyword>
<dbReference type="InterPro" id="IPR006164">
    <property type="entry name" value="DNA_bd_Ku70/Ku80"/>
</dbReference>
<dbReference type="Proteomes" id="UP000000599">
    <property type="component" value="Chromosome B"/>
</dbReference>
<evidence type="ECO:0000313" key="21">
    <source>
        <dbReference type="Proteomes" id="UP000000599"/>
    </source>
</evidence>
<dbReference type="InParanoid" id="Q6BXN4"/>
<reference evidence="20 21" key="1">
    <citation type="journal article" date="2004" name="Nature">
        <title>Genome evolution in yeasts.</title>
        <authorList>
            <consortium name="Genolevures"/>
            <person name="Dujon B."/>
            <person name="Sherman D."/>
            <person name="Fischer G."/>
            <person name="Durrens P."/>
            <person name="Casaregola S."/>
            <person name="Lafontaine I."/>
            <person name="de Montigny J."/>
            <person name="Marck C."/>
            <person name="Neuveglise C."/>
            <person name="Talla E."/>
            <person name="Goffard N."/>
            <person name="Frangeul L."/>
            <person name="Aigle M."/>
            <person name="Anthouard V."/>
            <person name="Babour A."/>
            <person name="Barbe V."/>
            <person name="Barnay S."/>
            <person name="Blanchin S."/>
            <person name="Beckerich J.M."/>
            <person name="Beyne E."/>
            <person name="Bleykasten C."/>
            <person name="Boisrame A."/>
            <person name="Boyer J."/>
            <person name="Cattolico L."/>
            <person name="Confanioleri F."/>
            <person name="de Daruvar A."/>
            <person name="Despons L."/>
            <person name="Fabre E."/>
            <person name="Fairhead C."/>
            <person name="Ferry-Dumazet H."/>
            <person name="Groppi A."/>
            <person name="Hantraye F."/>
            <person name="Hennequin C."/>
            <person name="Jauniaux N."/>
            <person name="Joyet P."/>
            <person name="Kachouri R."/>
            <person name="Kerrest A."/>
            <person name="Koszul R."/>
            <person name="Lemaire M."/>
            <person name="Lesur I."/>
            <person name="Ma L."/>
            <person name="Muller H."/>
            <person name="Nicaud J.M."/>
            <person name="Nikolski M."/>
            <person name="Oztas S."/>
            <person name="Ozier-Kalogeropoulos O."/>
            <person name="Pellenz S."/>
            <person name="Potier S."/>
            <person name="Richard G.F."/>
            <person name="Straub M.L."/>
            <person name="Suleau A."/>
            <person name="Swennene D."/>
            <person name="Tekaia F."/>
            <person name="Wesolowski-Louvel M."/>
            <person name="Westhof E."/>
            <person name="Wirth B."/>
            <person name="Zeniou-Meyer M."/>
            <person name="Zivanovic I."/>
            <person name="Bolotin-Fukuhara M."/>
            <person name="Thierry A."/>
            <person name="Bouchier C."/>
            <person name="Caudron B."/>
            <person name="Scarpelli C."/>
            <person name="Gaillardin C."/>
            <person name="Weissenbach J."/>
            <person name="Wincker P."/>
            <person name="Souciet J.L."/>
        </authorList>
    </citation>
    <scope>NUCLEOTIDE SEQUENCE [LARGE SCALE GENOMIC DNA]</scope>
    <source>
        <strain evidence="21">ATCC 36239 / CBS 767 / BCRC 21394 / JCM 1990 / NBRC 0083 / IGC 2968</strain>
    </source>
</reference>
<dbReference type="GO" id="GO:0000781">
    <property type="term" value="C:chromosome, telomeric region"/>
    <property type="evidence" value="ECO:0007669"/>
    <property type="project" value="UniProtKB-SubCell"/>
</dbReference>
<comment type="subcellular location">
    <subcellularLocation>
        <location evidence="2">Chromosome</location>
        <location evidence="2">Telomere</location>
    </subcellularLocation>
    <subcellularLocation>
        <location evidence="1">Nucleus</location>
    </subcellularLocation>
</comment>